<dbReference type="PANTHER" id="PTHR12360:SF12">
    <property type="entry name" value="TRANSCRIPTIONAL REPRESSOR NF-X1"/>
    <property type="match status" value="1"/>
</dbReference>
<protein>
    <recommendedName>
        <fullName evidence="11">R3H domain-containing protein</fullName>
    </recommendedName>
</protein>
<evidence type="ECO:0000259" key="11">
    <source>
        <dbReference type="PROSITE" id="PS51061"/>
    </source>
</evidence>
<dbReference type="Proteomes" id="UP000799428">
    <property type="component" value="Unassembled WGS sequence"/>
</dbReference>
<dbReference type="GO" id="GO:0000981">
    <property type="term" value="F:DNA-binding transcription factor activity, RNA polymerase II-specific"/>
    <property type="evidence" value="ECO:0007669"/>
    <property type="project" value="TreeGrafter"/>
</dbReference>
<dbReference type="SMART" id="SM00393">
    <property type="entry name" value="R3H"/>
    <property type="match status" value="1"/>
</dbReference>
<feature type="compositionally biased region" description="Gly residues" evidence="10">
    <location>
        <begin position="52"/>
        <end position="68"/>
    </location>
</feature>
<dbReference type="SUPFAM" id="SSF82708">
    <property type="entry name" value="R3H domain"/>
    <property type="match status" value="1"/>
</dbReference>
<dbReference type="GO" id="GO:0000122">
    <property type="term" value="P:negative regulation of transcription by RNA polymerase II"/>
    <property type="evidence" value="ECO:0007669"/>
    <property type="project" value="TreeGrafter"/>
</dbReference>
<dbReference type="AlphaFoldDB" id="A0A6G1JRM8"/>
<evidence type="ECO:0000256" key="9">
    <source>
        <dbReference type="ARBA" id="ARBA00023242"/>
    </source>
</evidence>
<dbReference type="PANTHER" id="PTHR12360">
    <property type="entry name" value="NUCLEAR TRANSCRIPTION FACTOR, X-BOX BINDING 1 NFX1"/>
    <property type="match status" value="1"/>
</dbReference>
<feature type="compositionally biased region" description="Polar residues" evidence="10">
    <location>
        <begin position="76"/>
        <end position="89"/>
    </location>
</feature>
<dbReference type="GO" id="GO:0000977">
    <property type="term" value="F:RNA polymerase II transcription regulatory region sequence-specific DNA binding"/>
    <property type="evidence" value="ECO:0007669"/>
    <property type="project" value="TreeGrafter"/>
</dbReference>
<evidence type="ECO:0000256" key="6">
    <source>
        <dbReference type="ARBA" id="ARBA00022833"/>
    </source>
</evidence>
<sequence length="1251" mass="135517">MATAAIVPETTAIPTGPASQRRRRPRNRNRGGGGGGDVESQNEPAPPSTRGGRSGGGRGNRAARGGGVSIAPEHTLPSSSTLQTTGGPDTNTNIPTPANTTAPSRRGGRARGGDNVGRGRGRGGDMSGGGRGRGGLPDQVRFNPRMAGGRQFGGQLTADGNDASTTSSTLAFDPSGLQADAPEFEPGKPLVNRKQQPRAPRQKRPQAPKSSAADIATRTHEDIDNGHYECAICTEEVRRSARVWSCRTCWTVFHLGCIKKWSTKEGSAAARQQVPDGEIPPPRQWRCPGCNLPKDVLPTSFACWCEKETDPKSTPGLPPFSCGQTCSRPRIVPKKCPHPCPSTCHAGPCPPCSQMGPTQFCFCGKRSNTRRCTDTNYENGWSCGNVCGEVMPCGEHTCDRPCHEGTCGACEVRVPARCHCGQISKDILCCDRGDAEEISQIHIAADGSAVVDRWVGLFKCPNTCGRQFDCGKHQCEKPCHTQTAQSPHCPRSPDVVSHCPCGKTPLVDISDSVRQTCEDNIPNCSKACAKTLDCGHKCRQLCHQGECLPCLQTTTISCRCGRTTSSTVCHQGTEERPQCMRVCRVSLNCGRHECGERCCSGERKASERQSSRRKARPLNSAPRQIDDGYEAEHICTRSCGRQLKCGNPNHRCQELCHKGPCGTCRDAIFEDISCNCGRTTLTAPLPCGTQPPPCRFQCNRPKDCGHPQVVHSCHQDEESCPKCPFLTTKPCLCSKNSLKNQPCWLNEVRCGEVCGRKLKCGAHHCQKQCHRPGDCDEPCRQACGKELSVCGHPCMAPCHSPIPCKADKPCGHKIFVTCECQRIKQEAKCNASKNGEGNLKKTLKCDEECARLERNRKLALALNVDAATHQNDHIPYSNETMNMYQENSTWAATQEKELRNFAANPEEKRLRFKPMPAHQRAFLHSIAEDFGIDSESMDPEPHRHIAIFKTPRFVMAPMKTLAECARIRQVQRLTSSSSSAAAPPTTARVKAHPLSGEPFNAFLITNARFALTIEEVTSVVKAALPKTNFPLQLEVDFLPSEEVVVRPPPMARANLSDRDVQAMLESIKPTLAQEMLSHKMGKLQLARLDASLNVLRKELDAGPGAGWSQVAAKGAATRKLEGRVPVGTKGGFAVLSLSSTRKKKKEKAMEVVDDWEAAEMMEEEKERVSDVHSGATSADEGPGPSEVSRPRSVLVEKDGEAQDVGSGEAAMAALASASSAIDRPDGGGDAEVVVSTTPSKGRWADMEDEEE</sequence>
<feature type="compositionally biased region" description="Basic residues" evidence="10">
    <location>
        <begin position="20"/>
        <end position="29"/>
    </location>
</feature>
<reference evidence="12" key="1">
    <citation type="journal article" date="2020" name="Stud. Mycol.">
        <title>101 Dothideomycetes genomes: a test case for predicting lifestyles and emergence of pathogens.</title>
        <authorList>
            <person name="Haridas S."/>
            <person name="Albert R."/>
            <person name="Binder M."/>
            <person name="Bloem J."/>
            <person name="Labutti K."/>
            <person name="Salamov A."/>
            <person name="Andreopoulos B."/>
            <person name="Baker S."/>
            <person name="Barry K."/>
            <person name="Bills G."/>
            <person name="Bluhm B."/>
            <person name="Cannon C."/>
            <person name="Castanera R."/>
            <person name="Culley D."/>
            <person name="Daum C."/>
            <person name="Ezra D."/>
            <person name="Gonzalez J."/>
            <person name="Henrissat B."/>
            <person name="Kuo A."/>
            <person name="Liang C."/>
            <person name="Lipzen A."/>
            <person name="Lutzoni F."/>
            <person name="Magnuson J."/>
            <person name="Mondo S."/>
            <person name="Nolan M."/>
            <person name="Ohm R."/>
            <person name="Pangilinan J."/>
            <person name="Park H.-J."/>
            <person name="Ramirez L."/>
            <person name="Alfaro M."/>
            <person name="Sun H."/>
            <person name="Tritt A."/>
            <person name="Yoshinaga Y."/>
            <person name="Zwiers L.-H."/>
            <person name="Turgeon B."/>
            <person name="Goodwin S."/>
            <person name="Spatafora J."/>
            <person name="Crous P."/>
            <person name="Grigoriev I."/>
        </authorList>
    </citation>
    <scope>NUCLEOTIDE SEQUENCE</scope>
    <source>
        <strain evidence="12">CBS 279.74</strain>
    </source>
</reference>
<evidence type="ECO:0000256" key="10">
    <source>
        <dbReference type="SAM" id="MobiDB-lite"/>
    </source>
</evidence>
<keyword evidence="3" id="KW-0479">Metal-binding</keyword>
<feature type="compositionally biased region" description="Low complexity" evidence="10">
    <location>
        <begin position="1209"/>
        <end position="1220"/>
    </location>
</feature>
<dbReference type="InterPro" id="IPR034078">
    <property type="entry name" value="NFX1_fam"/>
</dbReference>
<dbReference type="InterPro" id="IPR000967">
    <property type="entry name" value="Znf_NFX1"/>
</dbReference>
<dbReference type="Pfam" id="PF01424">
    <property type="entry name" value="R3H"/>
    <property type="match status" value="1"/>
</dbReference>
<dbReference type="CDD" id="cd06006">
    <property type="entry name" value="R3H_unknown_2"/>
    <property type="match status" value="1"/>
</dbReference>
<evidence type="ECO:0000256" key="5">
    <source>
        <dbReference type="ARBA" id="ARBA00022771"/>
    </source>
</evidence>
<dbReference type="CDD" id="cd06008">
    <property type="entry name" value="NF-X1-zinc-finger"/>
    <property type="match status" value="5"/>
</dbReference>
<dbReference type="InterPro" id="IPR034077">
    <property type="entry name" value="R3H_FAP1"/>
</dbReference>
<feature type="compositionally biased region" description="Low complexity" evidence="10">
    <location>
        <begin position="90"/>
        <end position="105"/>
    </location>
</feature>
<evidence type="ECO:0000256" key="3">
    <source>
        <dbReference type="ARBA" id="ARBA00022723"/>
    </source>
</evidence>
<keyword evidence="9" id="KW-0539">Nucleus</keyword>
<keyword evidence="6" id="KW-0862">Zinc</keyword>
<keyword evidence="4" id="KW-0677">Repeat</keyword>
<comment type="subcellular location">
    <subcellularLocation>
        <location evidence="1">Nucleus</location>
    </subcellularLocation>
</comment>
<dbReference type="OrthoDB" id="6512771at2759"/>
<dbReference type="CDD" id="cd16492">
    <property type="entry name" value="RING-CH-C4HC3_NFX1-like"/>
    <property type="match status" value="1"/>
</dbReference>
<feature type="region of interest" description="Disordered" evidence="10">
    <location>
        <begin position="1161"/>
        <end position="1251"/>
    </location>
</feature>
<evidence type="ECO:0000256" key="7">
    <source>
        <dbReference type="ARBA" id="ARBA00023015"/>
    </source>
</evidence>
<dbReference type="InterPro" id="IPR036867">
    <property type="entry name" value="R3H_dom_sf"/>
</dbReference>
<name>A0A6G1JRM8_9PLEO</name>
<keyword evidence="13" id="KW-1185">Reference proteome</keyword>
<evidence type="ECO:0000256" key="2">
    <source>
        <dbReference type="ARBA" id="ARBA00007269"/>
    </source>
</evidence>
<dbReference type="GO" id="GO:0008270">
    <property type="term" value="F:zinc ion binding"/>
    <property type="evidence" value="ECO:0007669"/>
    <property type="project" value="UniProtKB-KW"/>
</dbReference>
<dbReference type="FunFam" id="3.30.1370.50:FF:000006">
    <property type="entry name" value="NF-X1 finger transcription factor"/>
    <property type="match status" value="1"/>
</dbReference>
<evidence type="ECO:0000256" key="1">
    <source>
        <dbReference type="ARBA" id="ARBA00004123"/>
    </source>
</evidence>
<evidence type="ECO:0000256" key="4">
    <source>
        <dbReference type="ARBA" id="ARBA00022737"/>
    </source>
</evidence>
<comment type="similarity">
    <text evidence="2">Belongs to the NFX1 family.</text>
</comment>
<evidence type="ECO:0000256" key="8">
    <source>
        <dbReference type="ARBA" id="ARBA00023163"/>
    </source>
</evidence>
<dbReference type="SUPFAM" id="SSF57850">
    <property type="entry name" value="RING/U-box"/>
    <property type="match status" value="1"/>
</dbReference>
<keyword evidence="5" id="KW-0863">Zinc-finger</keyword>
<gene>
    <name evidence="12" type="ORF">K504DRAFT_463948</name>
</gene>
<organism evidence="12 13">
    <name type="scientific">Pleomassaria siparia CBS 279.74</name>
    <dbReference type="NCBI Taxonomy" id="1314801"/>
    <lineage>
        <taxon>Eukaryota</taxon>
        <taxon>Fungi</taxon>
        <taxon>Dikarya</taxon>
        <taxon>Ascomycota</taxon>
        <taxon>Pezizomycotina</taxon>
        <taxon>Dothideomycetes</taxon>
        <taxon>Pleosporomycetidae</taxon>
        <taxon>Pleosporales</taxon>
        <taxon>Pleomassariaceae</taxon>
        <taxon>Pleomassaria</taxon>
    </lineage>
</organism>
<dbReference type="SMART" id="SM00438">
    <property type="entry name" value="ZnF_NFX"/>
    <property type="match status" value="9"/>
</dbReference>
<evidence type="ECO:0000313" key="12">
    <source>
        <dbReference type="EMBL" id="KAF2702932.1"/>
    </source>
</evidence>
<dbReference type="PROSITE" id="PS51061">
    <property type="entry name" value="R3H"/>
    <property type="match status" value="1"/>
</dbReference>
<proteinExistence type="inferred from homology"/>
<dbReference type="InterPro" id="IPR001374">
    <property type="entry name" value="R3H_dom"/>
</dbReference>
<dbReference type="Gene3D" id="3.30.1370.50">
    <property type="entry name" value="R3H-like domain"/>
    <property type="match status" value="1"/>
</dbReference>
<dbReference type="EMBL" id="MU005791">
    <property type="protein sequence ID" value="KAF2702932.1"/>
    <property type="molecule type" value="Genomic_DNA"/>
</dbReference>
<feature type="domain" description="R3H" evidence="11">
    <location>
        <begin position="888"/>
        <end position="951"/>
    </location>
</feature>
<feature type="region of interest" description="Disordered" evidence="10">
    <location>
        <begin position="1"/>
        <end position="215"/>
    </location>
</feature>
<keyword evidence="8" id="KW-0804">Transcription</keyword>
<accession>A0A6G1JRM8</accession>
<dbReference type="GO" id="GO:0005634">
    <property type="term" value="C:nucleus"/>
    <property type="evidence" value="ECO:0007669"/>
    <property type="project" value="UniProtKB-SubCell"/>
</dbReference>
<evidence type="ECO:0000313" key="13">
    <source>
        <dbReference type="Proteomes" id="UP000799428"/>
    </source>
</evidence>
<keyword evidence="7" id="KW-0805">Transcription regulation</keyword>
<dbReference type="Pfam" id="PF01422">
    <property type="entry name" value="zf-NF-X1"/>
    <property type="match status" value="7"/>
</dbReference>
<feature type="compositionally biased region" description="Gly residues" evidence="10">
    <location>
        <begin position="114"/>
        <end position="135"/>
    </location>
</feature>